<keyword evidence="3" id="KW-0436">Ligase</keyword>
<dbReference type="GO" id="GO:0006189">
    <property type="term" value="P:'de novo' IMP biosynthetic process"/>
    <property type="evidence" value="ECO:0007669"/>
    <property type="project" value="UniProtKB-UniPathway"/>
</dbReference>
<evidence type="ECO:0000256" key="4">
    <source>
        <dbReference type="ARBA" id="ARBA00022741"/>
    </source>
</evidence>
<dbReference type="PROSITE" id="PS01058">
    <property type="entry name" value="SAICAR_SYNTHETASE_2"/>
    <property type="match status" value="1"/>
</dbReference>
<evidence type="ECO:0000256" key="6">
    <source>
        <dbReference type="ARBA" id="ARBA00022840"/>
    </source>
</evidence>
<evidence type="ECO:0000256" key="3">
    <source>
        <dbReference type="ARBA" id="ARBA00022598"/>
    </source>
</evidence>
<dbReference type="AlphaFoldDB" id="A0A6J6DGY0"/>
<evidence type="ECO:0000256" key="1">
    <source>
        <dbReference type="ARBA" id="ARBA00004672"/>
    </source>
</evidence>
<dbReference type="NCBIfam" id="NF009251">
    <property type="entry name" value="PRK12607.1"/>
    <property type="match status" value="1"/>
</dbReference>
<dbReference type="GO" id="GO:0004639">
    <property type="term" value="F:phosphoribosylaminoimidazolesuccinocarboxamide synthase activity"/>
    <property type="evidence" value="ECO:0007669"/>
    <property type="project" value="UniProtKB-EC"/>
</dbReference>
<evidence type="ECO:0000256" key="2">
    <source>
        <dbReference type="ARBA" id="ARBA00012217"/>
    </source>
</evidence>
<dbReference type="SUPFAM" id="SSF56104">
    <property type="entry name" value="SAICAR synthase-like"/>
    <property type="match status" value="1"/>
</dbReference>
<evidence type="ECO:0000313" key="8">
    <source>
        <dbReference type="EMBL" id="CAB4562514.1"/>
    </source>
</evidence>
<feature type="domain" description="SAICAR synthetase/ADE2 N-terminal" evidence="7">
    <location>
        <begin position="20"/>
        <end position="259"/>
    </location>
</feature>
<dbReference type="UniPathway" id="UPA00074">
    <property type="reaction ID" value="UER00131"/>
</dbReference>
<dbReference type="PROSITE" id="PS01057">
    <property type="entry name" value="SAICAR_SYNTHETASE_1"/>
    <property type="match status" value="1"/>
</dbReference>
<dbReference type="InterPro" id="IPR028923">
    <property type="entry name" value="SAICAR_synt/ADE2_N"/>
</dbReference>
<dbReference type="EMBL" id="CAEZTL010000009">
    <property type="protein sequence ID" value="CAB4562514.1"/>
    <property type="molecule type" value="Genomic_DNA"/>
</dbReference>
<dbReference type="PANTHER" id="PTHR43700">
    <property type="entry name" value="PHOSPHORIBOSYLAMINOIMIDAZOLE-SUCCINOCARBOXAMIDE SYNTHASE"/>
    <property type="match status" value="1"/>
</dbReference>
<accession>A0A6J6DGY0</accession>
<dbReference type="HAMAP" id="MF_00137">
    <property type="entry name" value="SAICAR_synth"/>
    <property type="match status" value="1"/>
</dbReference>
<protein>
    <recommendedName>
        <fullName evidence="2">phosphoribosylaminoimidazolesuccinocarboxamide synthase</fullName>
        <ecNumber evidence="2">6.3.2.6</ecNumber>
    </recommendedName>
</protein>
<proteinExistence type="inferred from homology"/>
<dbReference type="EC" id="6.3.2.6" evidence="2"/>
<reference evidence="8" key="1">
    <citation type="submission" date="2020-05" db="EMBL/GenBank/DDBJ databases">
        <authorList>
            <person name="Chiriac C."/>
            <person name="Salcher M."/>
            <person name="Ghai R."/>
            <person name="Kavagutti S V."/>
        </authorList>
    </citation>
    <scope>NUCLEOTIDE SEQUENCE</scope>
</reference>
<dbReference type="GO" id="GO:0005737">
    <property type="term" value="C:cytoplasm"/>
    <property type="evidence" value="ECO:0007669"/>
    <property type="project" value="TreeGrafter"/>
</dbReference>
<dbReference type="Gene3D" id="3.30.470.20">
    <property type="entry name" value="ATP-grasp fold, B domain"/>
    <property type="match status" value="1"/>
</dbReference>
<keyword evidence="5" id="KW-0658">Purine biosynthesis</keyword>
<evidence type="ECO:0000259" key="7">
    <source>
        <dbReference type="Pfam" id="PF01259"/>
    </source>
</evidence>
<dbReference type="PANTHER" id="PTHR43700:SF1">
    <property type="entry name" value="PHOSPHORIBOSYLAMINOIMIDAZOLE-SUCCINOCARBOXAMIDE SYNTHASE"/>
    <property type="match status" value="1"/>
</dbReference>
<keyword evidence="4" id="KW-0547">Nucleotide-binding</keyword>
<name>A0A6J6DGY0_9ZZZZ</name>
<organism evidence="8">
    <name type="scientific">freshwater metagenome</name>
    <dbReference type="NCBI Taxonomy" id="449393"/>
    <lineage>
        <taxon>unclassified sequences</taxon>
        <taxon>metagenomes</taxon>
        <taxon>ecological metagenomes</taxon>
    </lineage>
</organism>
<dbReference type="Pfam" id="PF01259">
    <property type="entry name" value="SAICAR_synt"/>
    <property type="match status" value="1"/>
</dbReference>
<evidence type="ECO:0000256" key="5">
    <source>
        <dbReference type="ARBA" id="ARBA00022755"/>
    </source>
</evidence>
<dbReference type="InterPro" id="IPR018236">
    <property type="entry name" value="SAICAR_synthetase_CS"/>
</dbReference>
<sequence>MLVVDPCTDISLPLPGRSVGKVRVAYSLPQNERLFITTDRLSAFDQIVAAVPYKGQVLNQLAAWWFANTTDIIGNHIVSLPDQNATIAKGATPLPVEVVVRGVMTGSTSTSIWKQYEQGKRKIYGYSFADGITKNTLLPEAIITPTTKGDAGAHDEPLTNSEVVDRGLVDAATWATVQKAALSLFARGQQIAQRAGLLLADTKYEFGTLPHGEVIIIDEMHTPDSSRFWEISSYEERLAAGKEPESLDKEPIRLALHAVGYRGDGTPPVLDEVVIATTTRRYITAYERITGTAFAPGEYPIQQRLISALQKANIL</sequence>
<keyword evidence="6" id="KW-0067">ATP-binding</keyword>
<gene>
    <name evidence="8" type="ORF">UFOPK1683_00203</name>
</gene>
<comment type="pathway">
    <text evidence="1">Purine metabolism; IMP biosynthesis via de novo pathway; 5-amino-1-(5-phospho-D-ribosyl)imidazole-4-carboxamide from 5-amino-1-(5-phospho-D-ribosyl)imidazole-4-carboxylate: step 1/2.</text>
</comment>
<dbReference type="GO" id="GO:0005524">
    <property type="term" value="F:ATP binding"/>
    <property type="evidence" value="ECO:0007669"/>
    <property type="project" value="UniProtKB-KW"/>
</dbReference>
<dbReference type="Gene3D" id="3.30.200.20">
    <property type="entry name" value="Phosphorylase Kinase, domain 1"/>
    <property type="match status" value="1"/>
</dbReference>
<dbReference type="CDD" id="cd01414">
    <property type="entry name" value="SAICAR_synt_Sc"/>
    <property type="match status" value="1"/>
</dbReference>